<comment type="similarity">
    <text evidence="1">Belongs to the methyltransferase superfamily. LaeA methyltransferase family.</text>
</comment>
<proteinExistence type="inferred from homology"/>
<evidence type="ECO:0008006" key="5">
    <source>
        <dbReference type="Google" id="ProtNLM"/>
    </source>
</evidence>
<reference evidence="3" key="1">
    <citation type="journal article" date="2017" name="Mycologia">
        <title>Fusarium algeriense, sp. nov., a novel toxigenic crown rot pathogen of durum wheat from Algeria is nested in the Fusarium burgessii species complex.</title>
        <authorList>
            <person name="Laraba I."/>
            <person name="Keddad A."/>
            <person name="Boureghda H."/>
            <person name="Abdallah N."/>
            <person name="Vaughan M.M."/>
            <person name="Proctor R.H."/>
            <person name="Busman M."/>
            <person name="O'Donnell K."/>
        </authorList>
    </citation>
    <scope>NUCLEOTIDE SEQUENCE</scope>
    <source>
        <strain evidence="3">NRRL 25174</strain>
    </source>
</reference>
<protein>
    <recommendedName>
        <fullName evidence="5">Methyltransferase</fullName>
    </recommendedName>
</protein>
<organism evidence="3 4">
    <name type="scientific">Fusarium beomiforme</name>
    <dbReference type="NCBI Taxonomy" id="44412"/>
    <lineage>
        <taxon>Eukaryota</taxon>
        <taxon>Fungi</taxon>
        <taxon>Dikarya</taxon>
        <taxon>Ascomycota</taxon>
        <taxon>Pezizomycotina</taxon>
        <taxon>Sordariomycetes</taxon>
        <taxon>Hypocreomycetidae</taxon>
        <taxon>Hypocreales</taxon>
        <taxon>Nectriaceae</taxon>
        <taxon>Fusarium</taxon>
        <taxon>Fusarium burgessii species complex</taxon>
    </lineage>
</organism>
<evidence type="ECO:0000256" key="1">
    <source>
        <dbReference type="ARBA" id="ARBA00038158"/>
    </source>
</evidence>
<keyword evidence="4" id="KW-1185">Reference proteome</keyword>
<dbReference type="CDD" id="cd02440">
    <property type="entry name" value="AdoMet_MTases"/>
    <property type="match status" value="1"/>
</dbReference>
<dbReference type="SUPFAM" id="SSF53335">
    <property type="entry name" value="S-adenosyl-L-methionine-dependent methyltransferases"/>
    <property type="match status" value="1"/>
</dbReference>
<accession>A0A9P5AK23</accession>
<name>A0A9P5AK23_9HYPO</name>
<dbReference type="EMBL" id="PVQB02000255">
    <property type="protein sequence ID" value="KAF4339934.1"/>
    <property type="molecule type" value="Genomic_DNA"/>
</dbReference>
<reference evidence="3" key="2">
    <citation type="submission" date="2020-02" db="EMBL/GenBank/DDBJ databases">
        <title>Identification and distribution of gene clusters putatively required for synthesis of sphingolipid metabolism inhibitors in phylogenetically diverse species of the filamentous fungus Fusarium.</title>
        <authorList>
            <person name="Kim H.-S."/>
            <person name="Busman M."/>
            <person name="Brown D.W."/>
            <person name="Divon H."/>
            <person name="Uhlig S."/>
            <person name="Proctor R.H."/>
        </authorList>
    </citation>
    <scope>NUCLEOTIDE SEQUENCE</scope>
    <source>
        <strain evidence="3">NRRL 25174</strain>
    </source>
</reference>
<feature type="region of interest" description="Disordered" evidence="2">
    <location>
        <begin position="207"/>
        <end position="227"/>
    </location>
</feature>
<sequence>MCNPIFVVYECVFCGDFKDNNMRNNPTYTQCADFTETLEWRCTLIKVSIVMTTTRPGARASITAAMATTEYIDLQHNLFILTLDNRLGLAPPNGRDSTAKRVRDIGTGIGIWATDFADEHPNAQVVGVDLSPIQSDFVPPNVEFFIDDIEEPWTFTEPFDYIHSRMMTFSIKSWPNLENRIYANLLPGGYVELLEIDLFAKSDDNSLNEAHQPSQKSFFQNRPSIPG</sequence>
<dbReference type="Pfam" id="PF13489">
    <property type="entry name" value="Methyltransf_23"/>
    <property type="match status" value="1"/>
</dbReference>
<evidence type="ECO:0000313" key="3">
    <source>
        <dbReference type="EMBL" id="KAF4339934.1"/>
    </source>
</evidence>
<evidence type="ECO:0000313" key="4">
    <source>
        <dbReference type="Proteomes" id="UP000730481"/>
    </source>
</evidence>
<dbReference type="PANTHER" id="PTHR43591">
    <property type="entry name" value="METHYLTRANSFERASE"/>
    <property type="match status" value="1"/>
</dbReference>
<dbReference type="OrthoDB" id="2013972at2759"/>
<comment type="caution">
    <text evidence="3">The sequence shown here is derived from an EMBL/GenBank/DDBJ whole genome shotgun (WGS) entry which is preliminary data.</text>
</comment>
<gene>
    <name evidence="3" type="ORF">FBEOM_6159</name>
</gene>
<dbReference type="PANTHER" id="PTHR43591:SF24">
    <property type="entry name" value="2-METHOXY-6-POLYPRENYL-1,4-BENZOQUINOL METHYLASE, MITOCHONDRIAL"/>
    <property type="match status" value="1"/>
</dbReference>
<dbReference type="Gene3D" id="3.40.50.150">
    <property type="entry name" value="Vaccinia Virus protein VP39"/>
    <property type="match status" value="1"/>
</dbReference>
<dbReference type="AlphaFoldDB" id="A0A9P5AK23"/>
<dbReference type="Proteomes" id="UP000730481">
    <property type="component" value="Unassembled WGS sequence"/>
</dbReference>
<dbReference type="GO" id="GO:0008168">
    <property type="term" value="F:methyltransferase activity"/>
    <property type="evidence" value="ECO:0007669"/>
    <property type="project" value="TreeGrafter"/>
</dbReference>
<dbReference type="InterPro" id="IPR029063">
    <property type="entry name" value="SAM-dependent_MTases_sf"/>
</dbReference>
<evidence type="ECO:0000256" key="2">
    <source>
        <dbReference type="SAM" id="MobiDB-lite"/>
    </source>
</evidence>